<dbReference type="EMBL" id="CP018099">
    <property type="protein sequence ID" value="APF20752.1"/>
    <property type="molecule type" value="Genomic_DNA"/>
</dbReference>
<evidence type="ECO:0000256" key="16">
    <source>
        <dbReference type="ARBA" id="ARBA00042798"/>
    </source>
</evidence>
<evidence type="ECO:0000256" key="8">
    <source>
        <dbReference type="ARBA" id="ARBA00022842"/>
    </source>
</evidence>
<protein>
    <recommendedName>
        <fullName evidence="13">8-oxo-dGTP diphosphatase</fullName>
        <ecNumber evidence="12">3.6.1.55</ecNumber>
    </recommendedName>
    <alternativeName>
        <fullName evidence="16">7,8-dihydro-8-oxoguanine-triphosphatase</fullName>
    </alternativeName>
    <alternativeName>
        <fullName evidence="15">Mutator protein MutT</fullName>
    </alternativeName>
    <alternativeName>
        <fullName evidence="14">dGTP pyrophosphohydrolase</fullName>
    </alternativeName>
</protein>
<dbReference type="GO" id="GO:0006260">
    <property type="term" value="P:DNA replication"/>
    <property type="evidence" value="ECO:0007669"/>
    <property type="project" value="UniProtKB-KW"/>
</dbReference>
<dbReference type="AlphaFoldDB" id="H1XWH0"/>
<feature type="binding site" evidence="17">
    <location>
        <position position="30"/>
    </location>
    <ligand>
        <name>8-oxo-dGTP</name>
        <dbReference type="ChEBI" id="CHEBI:77896"/>
    </ligand>
</feature>
<dbReference type="InterPro" id="IPR003561">
    <property type="entry name" value="Mutator_MutT"/>
</dbReference>
<dbReference type="HOGENOM" id="CLU_037162_19_3_0"/>
<dbReference type="SUPFAM" id="SSF55811">
    <property type="entry name" value="Nudix"/>
    <property type="match status" value="1"/>
</dbReference>
<dbReference type="STRING" id="880073.Cabys_4007"/>
<evidence type="ECO:0000256" key="7">
    <source>
        <dbReference type="ARBA" id="ARBA00022801"/>
    </source>
</evidence>
<dbReference type="PRINTS" id="PR00502">
    <property type="entry name" value="NUDIXFAMILY"/>
</dbReference>
<evidence type="ECO:0000313" key="20">
    <source>
        <dbReference type="EMBL" id="APF20752.1"/>
    </source>
</evidence>
<dbReference type="CDD" id="cd03425">
    <property type="entry name" value="NUDIX_MutT_NudA_like"/>
    <property type="match status" value="1"/>
</dbReference>
<dbReference type="InterPro" id="IPR015797">
    <property type="entry name" value="NUDIX_hydrolase-like_dom_sf"/>
</dbReference>
<reference evidence="20 23" key="2">
    <citation type="submission" date="2016-11" db="EMBL/GenBank/DDBJ databases">
        <title>Genomic analysis of Caldithrix abyssi and proposal of a novel bacterial phylum Caldithrichaeota.</title>
        <authorList>
            <person name="Kublanov I."/>
            <person name="Sigalova O."/>
            <person name="Gavrilov S."/>
            <person name="Lebedinsky A."/>
            <person name="Ivanova N."/>
            <person name="Daum C."/>
            <person name="Reddy T."/>
            <person name="Klenk H.P."/>
            <person name="Goker M."/>
            <person name="Reva O."/>
            <person name="Miroshnichenko M."/>
            <person name="Kyprides N."/>
            <person name="Woyke T."/>
            <person name="Gelfand M."/>
        </authorList>
    </citation>
    <scope>NUCLEOTIDE SEQUENCE [LARGE SCALE GENOMIC DNA]</scope>
    <source>
        <strain evidence="20 23">LF13</strain>
    </source>
</reference>
<evidence type="ECO:0000256" key="11">
    <source>
        <dbReference type="ARBA" id="ARBA00036904"/>
    </source>
</evidence>
<evidence type="ECO:0000256" key="9">
    <source>
        <dbReference type="ARBA" id="ARBA00023204"/>
    </source>
</evidence>
<dbReference type="Proteomes" id="UP000004671">
    <property type="component" value="Chromosome"/>
</dbReference>
<evidence type="ECO:0000256" key="18">
    <source>
        <dbReference type="PIRSR" id="PIRSR603561-2"/>
    </source>
</evidence>
<dbReference type="Pfam" id="PF14815">
    <property type="entry name" value="NUDIX_4"/>
    <property type="match status" value="1"/>
</dbReference>
<dbReference type="eggNOG" id="COG0494">
    <property type="taxonomic scope" value="Bacteria"/>
</dbReference>
<dbReference type="InterPro" id="IPR047127">
    <property type="entry name" value="MutT-like"/>
</dbReference>
<dbReference type="InterPro" id="IPR000086">
    <property type="entry name" value="NUDIX_hydrolase_dom"/>
</dbReference>
<keyword evidence="6" id="KW-0227">DNA damage</keyword>
<keyword evidence="22" id="KW-1185">Reference proteome</keyword>
<evidence type="ECO:0000256" key="13">
    <source>
        <dbReference type="ARBA" id="ARBA00040794"/>
    </source>
</evidence>
<keyword evidence="4" id="KW-0235">DNA replication</keyword>
<evidence type="ECO:0000256" key="4">
    <source>
        <dbReference type="ARBA" id="ARBA00022705"/>
    </source>
</evidence>
<dbReference type="RefSeq" id="WP_006927783.1">
    <property type="nucleotide sequence ID" value="NZ_CM001402.1"/>
</dbReference>
<evidence type="ECO:0000313" key="23">
    <source>
        <dbReference type="Proteomes" id="UP000183868"/>
    </source>
</evidence>
<dbReference type="GO" id="GO:0006281">
    <property type="term" value="P:DNA repair"/>
    <property type="evidence" value="ECO:0007669"/>
    <property type="project" value="UniProtKB-KW"/>
</dbReference>
<evidence type="ECO:0000259" key="19">
    <source>
        <dbReference type="PROSITE" id="PS51462"/>
    </source>
</evidence>
<dbReference type="KEGG" id="caby:Cabys_4007"/>
<evidence type="ECO:0000256" key="12">
    <source>
        <dbReference type="ARBA" id="ARBA00038905"/>
    </source>
</evidence>
<evidence type="ECO:0000256" key="17">
    <source>
        <dbReference type="PIRSR" id="PIRSR603561-1"/>
    </source>
</evidence>
<evidence type="ECO:0000313" key="21">
    <source>
        <dbReference type="EMBL" id="EHO40752.1"/>
    </source>
</evidence>
<feature type="domain" description="Nudix hydrolase" evidence="19">
    <location>
        <begin position="9"/>
        <end position="137"/>
    </location>
</feature>
<evidence type="ECO:0000256" key="15">
    <source>
        <dbReference type="ARBA" id="ARBA00041979"/>
    </source>
</evidence>
<dbReference type="GO" id="GO:0044715">
    <property type="term" value="F:8-oxo-dGDP phosphatase activity"/>
    <property type="evidence" value="ECO:0007669"/>
    <property type="project" value="TreeGrafter"/>
</dbReference>
<dbReference type="InterPro" id="IPR029119">
    <property type="entry name" value="MutY_C"/>
</dbReference>
<accession>H1XWH0</accession>
<dbReference type="GO" id="GO:0044716">
    <property type="term" value="F:8-oxo-GDP phosphatase activity"/>
    <property type="evidence" value="ECO:0007669"/>
    <property type="project" value="TreeGrafter"/>
</dbReference>
<reference evidence="21 22" key="1">
    <citation type="submission" date="2011-09" db="EMBL/GenBank/DDBJ databases">
        <title>The permanent draft genome of Caldithrix abyssi DSM 13497.</title>
        <authorList>
            <consortium name="US DOE Joint Genome Institute (JGI-PGF)"/>
            <person name="Lucas S."/>
            <person name="Han J."/>
            <person name="Lapidus A."/>
            <person name="Bruce D."/>
            <person name="Goodwin L."/>
            <person name="Pitluck S."/>
            <person name="Peters L."/>
            <person name="Kyrpides N."/>
            <person name="Mavromatis K."/>
            <person name="Ivanova N."/>
            <person name="Mikhailova N."/>
            <person name="Chertkov O."/>
            <person name="Detter J.C."/>
            <person name="Tapia R."/>
            <person name="Han C."/>
            <person name="Land M."/>
            <person name="Hauser L."/>
            <person name="Markowitz V."/>
            <person name="Cheng J.-F."/>
            <person name="Hugenholtz P."/>
            <person name="Woyke T."/>
            <person name="Wu D."/>
            <person name="Spring S."/>
            <person name="Brambilla E."/>
            <person name="Klenk H.-P."/>
            <person name="Eisen J.A."/>
        </authorList>
    </citation>
    <scope>NUCLEOTIDE SEQUENCE [LARGE SCALE GENOMIC DNA]</scope>
    <source>
        <strain evidence="21 22">DSM 13497</strain>
    </source>
</reference>
<keyword evidence="9" id="KW-0234">DNA repair</keyword>
<dbReference type="Gene3D" id="3.90.79.10">
    <property type="entry name" value="Nucleoside Triphosphate Pyrophosphohydrolase"/>
    <property type="match status" value="1"/>
</dbReference>
<evidence type="ECO:0000256" key="10">
    <source>
        <dbReference type="ARBA" id="ARBA00035861"/>
    </source>
</evidence>
<keyword evidence="7" id="KW-0378">Hydrolase</keyword>
<dbReference type="GO" id="GO:0035539">
    <property type="term" value="F:8-oxo-7,8-dihydrodeoxyguanosine triphosphate pyrophosphatase activity"/>
    <property type="evidence" value="ECO:0007669"/>
    <property type="project" value="UniProtKB-EC"/>
</dbReference>
<dbReference type="EMBL" id="CM001402">
    <property type="protein sequence ID" value="EHO40752.1"/>
    <property type="molecule type" value="Genomic_DNA"/>
</dbReference>
<evidence type="ECO:0000256" key="5">
    <source>
        <dbReference type="ARBA" id="ARBA00022723"/>
    </source>
</evidence>
<dbReference type="PROSITE" id="PS51462">
    <property type="entry name" value="NUDIX"/>
    <property type="match status" value="1"/>
</dbReference>
<dbReference type="InterPro" id="IPR020476">
    <property type="entry name" value="Nudix_hydrolase"/>
</dbReference>
<dbReference type="FunCoup" id="H1XWH0">
    <property type="interactions" value="37"/>
</dbReference>
<evidence type="ECO:0000256" key="3">
    <source>
        <dbReference type="ARBA" id="ARBA00022457"/>
    </source>
</evidence>
<keyword evidence="8 18" id="KW-0460">Magnesium</keyword>
<evidence type="ECO:0000256" key="14">
    <source>
        <dbReference type="ARBA" id="ARBA00041592"/>
    </source>
</evidence>
<feature type="binding site" evidence="17">
    <location>
        <begin position="41"/>
        <end position="44"/>
    </location>
    <ligand>
        <name>8-oxo-dGTP</name>
        <dbReference type="ChEBI" id="CHEBI:77896"/>
    </ligand>
</feature>
<proteinExistence type="inferred from homology"/>
<evidence type="ECO:0000313" key="22">
    <source>
        <dbReference type="Proteomes" id="UP000004671"/>
    </source>
</evidence>
<evidence type="ECO:0000256" key="6">
    <source>
        <dbReference type="ARBA" id="ARBA00022763"/>
    </source>
</evidence>
<sequence>MEKYRSQKRLIRVAAAVIVNDEGQVLITRRPEGSHLGGLWEFPGGKIKDSETPQMALQREIKEELDVEVDVRQLLWREQFEYPEKRIDIFFYGCRLKSAAQQIKALEVDAFRWINPDQLDAFQFPPADEHFIARLKKGAFDLINGSGF</sequence>
<dbReference type="Proteomes" id="UP000183868">
    <property type="component" value="Chromosome"/>
</dbReference>
<comment type="catalytic activity">
    <reaction evidence="10">
        <text>8-oxo-dGTP + H2O = 8-oxo-dGMP + diphosphate + H(+)</text>
        <dbReference type="Rhea" id="RHEA:31575"/>
        <dbReference type="ChEBI" id="CHEBI:15377"/>
        <dbReference type="ChEBI" id="CHEBI:15378"/>
        <dbReference type="ChEBI" id="CHEBI:33019"/>
        <dbReference type="ChEBI" id="CHEBI:63224"/>
        <dbReference type="ChEBI" id="CHEBI:77896"/>
        <dbReference type="EC" id="3.6.1.55"/>
    </reaction>
</comment>
<comment type="similarity">
    <text evidence="2">Belongs to the Nudix hydrolase family.</text>
</comment>
<dbReference type="GO" id="GO:0046872">
    <property type="term" value="F:metal ion binding"/>
    <property type="evidence" value="ECO:0007669"/>
    <property type="project" value="UniProtKB-KW"/>
</dbReference>
<dbReference type="PANTHER" id="PTHR47707">
    <property type="entry name" value="8-OXO-DGTP DIPHOSPHATASE"/>
    <property type="match status" value="1"/>
</dbReference>
<dbReference type="EC" id="3.6.1.55" evidence="12"/>
<feature type="binding site" evidence="18">
    <location>
        <position position="64"/>
    </location>
    <ligand>
        <name>Mg(2+)</name>
        <dbReference type="ChEBI" id="CHEBI:18420"/>
    </ligand>
</feature>
<feature type="binding site" evidence="17">
    <location>
        <position position="35"/>
    </location>
    <ligand>
        <name>8-oxo-dGTP</name>
        <dbReference type="ChEBI" id="CHEBI:77896"/>
    </ligand>
</feature>
<gene>
    <name evidence="20" type="ORF">Cabys_4007</name>
    <name evidence="21" type="ORF">Calab_1124</name>
</gene>
<organism evidence="21 22">
    <name type="scientific">Caldithrix abyssi DSM 13497</name>
    <dbReference type="NCBI Taxonomy" id="880073"/>
    <lineage>
        <taxon>Bacteria</taxon>
        <taxon>Pseudomonadati</taxon>
        <taxon>Calditrichota</taxon>
        <taxon>Calditrichia</taxon>
        <taxon>Calditrichales</taxon>
        <taxon>Calditrichaceae</taxon>
        <taxon>Caldithrix</taxon>
    </lineage>
</organism>
<dbReference type="PaxDb" id="880073-Calab_1124"/>
<dbReference type="OrthoDB" id="9810648at2"/>
<feature type="binding site" evidence="18">
    <location>
        <position position="44"/>
    </location>
    <ligand>
        <name>Mg(2+)</name>
        <dbReference type="ChEBI" id="CHEBI:18420"/>
    </ligand>
</feature>
<keyword evidence="5 18" id="KW-0479">Metal-binding</keyword>
<name>H1XWH0_CALAY</name>
<evidence type="ECO:0000256" key="1">
    <source>
        <dbReference type="ARBA" id="ARBA00001946"/>
    </source>
</evidence>
<dbReference type="PROSITE" id="PS00893">
    <property type="entry name" value="NUDIX_BOX"/>
    <property type="match status" value="1"/>
</dbReference>
<dbReference type="PANTHER" id="PTHR47707:SF1">
    <property type="entry name" value="NUDIX HYDROLASE FAMILY PROTEIN"/>
    <property type="match status" value="1"/>
</dbReference>
<dbReference type="InterPro" id="IPR020084">
    <property type="entry name" value="NUDIX_hydrolase_CS"/>
</dbReference>
<keyword evidence="3" id="KW-0515">Mutator protein</keyword>
<comment type="catalytic activity">
    <reaction evidence="11">
        <text>8-oxo-GTP + H2O = 8-oxo-GMP + diphosphate + H(+)</text>
        <dbReference type="Rhea" id="RHEA:67616"/>
        <dbReference type="ChEBI" id="CHEBI:15377"/>
        <dbReference type="ChEBI" id="CHEBI:15378"/>
        <dbReference type="ChEBI" id="CHEBI:33019"/>
        <dbReference type="ChEBI" id="CHEBI:143553"/>
        <dbReference type="ChEBI" id="CHEBI:145694"/>
    </reaction>
</comment>
<dbReference type="NCBIfam" id="TIGR00586">
    <property type="entry name" value="mutt"/>
    <property type="match status" value="1"/>
</dbReference>
<evidence type="ECO:0000256" key="2">
    <source>
        <dbReference type="ARBA" id="ARBA00005582"/>
    </source>
</evidence>
<comment type="cofactor">
    <cofactor evidence="1 18">
        <name>Mg(2+)</name>
        <dbReference type="ChEBI" id="CHEBI:18420"/>
    </cofactor>
</comment>
<dbReference type="GO" id="GO:0008413">
    <property type="term" value="F:8-oxo-7,8-dihydroguanosine triphosphate pyrophosphatase activity"/>
    <property type="evidence" value="ECO:0007669"/>
    <property type="project" value="InterPro"/>
</dbReference>